<dbReference type="GO" id="GO:0003677">
    <property type="term" value="F:DNA binding"/>
    <property type="evidence" value="ECO:0007669"/>
    <property type="project" value="UniProtKB-KW"/>
</dbReference>
<dbReference type="PANTHER" id="PTHR40661:SF1">
    <property type="entry name" value="HTH CRO_C1-TYPE DOMAIN-CONTAINING PROTEIN"/>
    <property type="match status" value="1"/>
</dbReference>
<dbReference type="CDD" id="cd06529">
    <property type="entry name" value="S24_LexA-like"/>
    <property type="match status" value="1"/>
</dbReference>
<keyword evidence="1" id="KW-0805">Transcription regulation</keyword>
<dbReference type="Gene3D" id="2.10.109.10">
    <property type="entry name" value="Umud Fragment, subunit A"/>
    <property type="match status" value="1"/>
</dbReference>
<dbReference type="Gene3D" id="1.10.260.40">
    <property type="entry name" value="lambda repressor-like DNA-binding domains"/>
    <property type="match status" value="1"/>
</dbReference>
<dbReference type="PROSITE" id="PS50943">
    <property type="entry name" value="HTH_CROC1"/>
    <property type="match status" value="1"/>
</dbReference>
<keyword evidence="2" id="KW-0238">DNA-binding</keyword>
<evidence type="ECO:0000256" key="1">
    <source>
        <dbReference type="ARBA" id="ARBA00023015"/>
    </source>
</evidence>
<dbReference type="CDD" id="cd00093">
    <property type="entry name" value="HTH_XRE"/>
    <property type="match status" value="1"/>
</dbReference>
<dbReference type="PANTHER" id="PTHR40661">
    <property type="match status" value="1"/>
</dbReference>
<feature type="domain" description="HTH cro/C1-type" evidence="4">
    <location>
        <begin position="11"/>
        <end position="65"/>
    </location>
</feature>
<organism evidence="5">
    <name type="scientific">Siphoviridae sp. ctGiO6</name>
    <dbReference type="NCBI Taxonomy" id="2825415"/>
    <lineage>
        <taxon>Viruses</taxon>
        <taxon>Duplodnaviria</taxon>
        <taxon>Heunggongvirae</taxon>
        <taxon>Uroviricota</taxon>
        <taxon>Caudoviricetes</taxon>
    </lineage>
</organism>
<dbReference type="InterPro" id="IPR010982">
    <property type="entry name" value="Lambda_DNA-bd_dom_sf"/>
</dbReference>
<dbReference type="SUPFAM" id="SSF47413">
    <property type="entry name" value="lambda repressor-like DNA-binding domains"/>
    <property type="match status" value="1"/>
</dbReference>
<proteinExistence type="predicted"/>
<reference evidence="5" key="1">
    <citation type="journal article" date="2021" name="Proc. Natl. Acad. Sci. U.S.A.">
        <title>A Catalog of Tens of Thousands of Viruses from Human Metagenomes Reveals Hidden Associations with Chronic Diseases.</title>
        <authorList>
            <person name="Tisza M.J."/>
            <person name="Buck C.B."/>
        </authorList>
    </citation>
    <scope>NUCLEOTIDE SEQUENCE</scope>
    <source>
        <strain evidence="5">CtGiO6</strain>
    </source>
</reference>
<dbReference type="EMBL" id="BK015350">
    <property type="protein sequence ID" value="DAE02703.1"/>
    <property type="molecule type" value="Genomic_DNA"/>
</dbReference>
<evidence type="ECO:0000256" key="2">
    <source>
        <dbReference type="ARBA" id="ARBA00023125"/>
    </source>
</evidence>
<dbReference type="InterPro" id="IPR039418">
    <property type="entry name" value="LexA-like"/>
</dbReference>
<dbReference type="SUPFAM" id="SSF51306">
    <property type="entry name" value="LexA/Signal peptidase"/>
    <property type="match status" value="1"/>
</dbReference>
<evidence type="ECO:0000259" key="4">
    <source>
        <dbReference type="PROSITE" id="PS50943"/>
    </source>
</evidence>
<keyword evidence="3" id="KW-0804">Transcription</keyword>
<dbReference type="Pfam" id="PF00717">
    <property type="entry name" value="Peptidase_S24"/>
    <property type="match status" value="1"/>
</dbReference>
<dbReference type="SMART" id="SM00530">
    <property type="entry name" value="HTH_XRE"/>
    <property type="match status" value="1"/>
</dbReference>
<dbReference type="InterPro" id="IPR036286">
    <property type="entry name" value="LexA/Signal_pep-like_sf"/>
</dbReference>
<dbReference type="Pfam" id="PF01381">
    <property type="entry name" value="HTH_3"/>
    <property type="match status" value="1"/>
</dbReference>
<evidence type="ECO:0000256" key="3">
    <source>
        <dbReference type="ARBA" id="ARBA00023163"/>
    </source>
</evidence>
<dbReference type="InterPro" id="IPR015927">
    <property type="entry name" value="Peptidase_S24_S26A/B/C"/>
</dbReference>
<name>A0A8S5P6C7_9CAUD</name>
<accession>A0A8S5P6C7</accession>
<evidence type="ECO:0000313" key="5">
    <source>
        <dbReference type="EMBL" id="DAE02703.1"/>
    </source>
</evidence>
<dbReference type="InterPro" id="IPR001387">
    <property type="entry name" value="Cro/C1-type_HTH"/>
</dbReference>
<protein>
    <submittedName>
        <fullName evidence="5">Repressor protein CI</fullName>
    </submittedName>
</protein>
<sequence length="238" mass="26947">MELKHYIGAKIKEYRKDNNMTQQDLADRLNTTKQTIGRYEKGTRKVNQDILFKLCDIFHVTLDDFFPTDTIDNYGQEDTLLNQITDITAQLTLSRQNNVYNYAEEQLNEQNGQIHEDNIIPIVFGRQSAAGSMIYVDDVDAEMGVLPSSIVPNGANELVQITGDSMEPLIKKGSEVYLRYQPTVEDGEIAIVRVEDEGVTCKYLFRDGENIILKSENSKYDDIVVDANKVSVIGKVLI</sequence>